<dbReference type="SMART" id="SM00774">
    <property type="entry name" value="WRKY"/>
    <property type="match status" value="1"/>
</dbReference>
<evidence type="ECO:0000256" key="4">
    <source>
        <dbReference type="ARBA" id="ARBA00023163"/>
    </source>
</evidence>
<keyword evidence="3" id="KW-0238">DNA-binding</keyword>
<feature type="domain" description="WRKY" evidence="7">
    <location>
        <begin position="339"/>
        <end position="404"/>
    </location>
</feature>
<dbReference type="InterPro" id="IPR003657">
    <property type="entry name" value="WRKY_dom"/>
</dbReference>
<dbReference type="EMBL" id="JACEFO010001882">
    <property type="protein sequence ID" value="KAF8695939.1"/>
    <property type="molecule type" value="Genomic_DNA"/>
</dbReference>
<evidence type="ECO:0000256" key="2">
    <source>
        <dbReference type="ARBA" id="ARBA00023015"/>
    </source>
</evidence>
<dbReference type="FunFam" id="2.20.25.80:FF:000003">
    <property type="entry name" value="WRKY transcription factor 57"/>
    <property type="match status" value="1"/>
</dbReference>
<gene>
    <name evidence="8" type="ORF">HU200_036815</name>
</gene>
<sequence>MFQRREQETKQKIPHPTIHQPLSLSPSRRHPTPIHLLAVYLYAHQLATRLVIAALASAHTHHVHTRTHPKSLSFARLTTPPLPYSQPASLVAAATAAARLVRGAAMSSGEFFHDELSSLFAQRPAPPPGGAGEMTMMAHQQQAPASWFADYLNAGPNGMGTTTDYDLLFRALDLPVPGDDAIKREPLLVVDTGGGGFAAATPTPSGGGTAPVTPNTTSSMSSSSSEAAGGGGGGGGGRGGGFGALEEIEDSLKKEEAEGDGEGEESKELGKGEEDDADKSNKKGQANNRYERNPQRSLSVRADPAGGHEIISIEELTRGWCLQGEKRQRQPRFAFMTKSEVDHLEDGYRWRKYGQKAVKNSPYPRSYYRCTTQKCPVKKRVERSYQDPAVVITTYEGKHTHPIPATLRGSTHLLAAQLHHHHHHAGVGGHHPLGSFPPLPQMGGSPFGRPGGGGVLDVMGLLPPRGGAHSNHGVPPAIGLASSHGMSGAITTTNTSSAPPSLQMQHFMAQDFGLLQDMLPPPFVHSSGAHRASELPYVCVSFSSGSGTKISSSFNTGGGSRQAHRYNSSKGTSNPLAHVPTLSPSPSASCWPPQMPWQ</sequence>
<feature type="compositionally biased region" description="Basic and acidic residues" evidence="6">
    <location>
        <begin position="1"/>
        <end position="11"/>
    </location>
</feature>
<dbReference type="Gene3D" id="2.20.25.80">
    <property type="entry name" value="WRKY domain"/>
    <property type="match status" value="1"/>
</dbReference>
<keyword evidence="4" id="KW-0804">Transcription</keyword>
<evidence type="ECO:0000256" key="5">
    <source>
        <dbReference type="ARBA" id="ARBA00023242"/>
    </source>
</evidence>
<dbReference type="InterPro" id="IPR036576">
    <property type="entry name" value="WRKY_dom_sf"/>
</dbReference>
<dbReference type="Pfam" id="PF03106">
    <property type="entry name" value="WRKY"/>
    <property type="match status" value="1"/>
</dbReference>
<dbReference type="AlphaFoldDB" id="A0A835BEJ5"/>
<feature type="compositionally biased region" description="Polar residues" evidence="6">
    <location>
        <begin position="565"/>
        <end position="575"/>
    </location>
</feature>
<dbReference type="GO" id="GO:0005634">
    <property type="term" value="C:nucleus"/>
    <property type="evidence" value="ECO:0007669"/>
    <property type="project" value="UniProtKB-SubCell"/>
</dbReference>
<feature type="compositionally biased region" description="Low complexity" evidence="6">
    <location>
        <begin position="198"/>
        <end position="227"/>
    </location>
</feature>
<dbReference type="Proteomes" id="UP000636709">
    <property type="component" value="Unassembled WGS sequence"/>
</dbReference>
<dbReference type="GO" id="GO:0043565">
    <property type="term" value="F:sequence-specific DNA binding"/>
    <property type="evidence" value="ECO:0007669"/>
    <property type="project" value="InterPro"/>
</dbReference>
<evidence type="ECO:0000259" key="7">
    <source>
        <dbReference type="PROSITE" id="PS50811"/>
    </source>
</evidence>
<protein>
    <recommendedName>
        <fullName evidence="7">WRKY domain-containing protein</fullName>
    </recommendedName>
</protein>
<dbReference type="PANTHER" id="PTHR31221:SF127">
    <property type="entry name" value="WRKY TRANSCRIPTION FACTOR 71-RELATED"/>
    <property type="match status" value="1"/>
</dbReference>
<accession>A0A835BEJ5</accession>
<feature type="region of interest" description="Disordered" evidence="6">
    <location>
        <begin position="198"/>
        <end position="304"/>
    </location>
</feature>
<dbReference type="SUPFAM" id="SSF118290">
    <property type="entry name" value="WRKY DNA-binding domain"/>
    <property type="match status" value="1"/>
</dbReference>
<evidence type="ECO:0000256" key="6">
    <source>
        <dbReference type="SAM" id="MobiDB-lite"/>
    </source>
</evidence>
<evidence type="ECO:0000256" key="1">
    <source>
        <dbReference type="ARBA" id="ARBA00004123"/>
    </source>
</evidence>
<feature type="compositionally biased region" description="Gly residues" evidence="6">
    <location>
        <begin position="228"/>
        <end position="243"/>
    </location>
</feature>
<feature type="region of interest" description="Disordered" evidence="6">
    <location>
        <begin position="553"/>
        <end position="598"/>
    </location>
</feature>
<comment type="subcellular location">
    <subcellularLocation>
        <location evidence="1">Nucleus</location>
    </subcellularLocation>
</comment>
<reference evidence="8" key="1">
    <citation type="submission" date="2020-07" db="EMBL/GenBank/DDBJ databases">
        <title>Genome sequence and genetic diversity analysis of an under-domesticated orphan crop, white fonio (Digitaria exilis).</title>
        <authorList>
            <person name="Bennetzen J.L."/>
            <person name="Chen S."/>
            <person name="Ma X."/>
            <person name="Wang X."/>
            <person name="Yssel A.E.J."/>
            <person name="Chaluvadi S.R."/>
            <person name="Johnson M."/>
            <person name="Gangashetty P."/>
            <person name="Hamidou F."/>
            <person name="Sanogo M.D."/>
            <person name="Zwaenepoel A."/>
            <person name="Wallace J."/>
            <person name="Van De Peer Y."/>
            <person name="Van Deynze A."/>
        </authorList>
    </citation>
    <scope>NUCLEOTIDE SEQUENCE</scope>
    <source>
        <tissue evidence="8">Leaves</tissue>
    </source>
</reference>
<dbReference type="InterPro" id="IPR044810">
    <property type="entry name" value="WRKY_plant"/>
</dbReference>
<evidence type="ECO:0000256" key="3">
    <source>
        <dbReference type="ARBA" id="ARBA00023125"/>
    </source>
</evidence>
<keyword evidence="9" id="KW-1185">Reference proteome</keyword>
<dbReference type="PROSITE" id="PS50811">
    <property type="entry name" value="WRKY"/>
    <property type="match status" value="1"/>
</dbReference>
<evidence type="ECO:0000313" key="8">
    <source>
        <dbReference type="EMBL" id="KAF8695939.1"/>
    </source>
</evidence>
<keyword evidence="2" id="KW-0805">Transcription regulation</keyword>
<comment type="caution">
    <text evidence="8">The sequence shown here is derived from an EMBL/GenBank/DDBJ whole genome shotgun (WGS) entry which is preliminary data.</text>
</comment>
<dbReference type="PANTHER" id="PTHR31221">
    <property type="entry name" value="WRKY TRANSCRIPTION FACTOR PROTEIN 1-RELATED"/>
    <property type="match status" value="1"/>
</dbReference>
<keyword evidence="5" id="KW-0539">Nucleus</keyword>
<feature type="region of interest" description="Disordered" evidence="6">
    <location>
        <begin position="1"/>
        <end position="27"/>
    </location>
</feature>
<dbReference type="OrthoDB" id="693960at2759"/>
<evidence type="ECO:0000313" key="9">
    <source>
        <dbReference type="Proteomes" id="UP000636709"/>
    </source>
</evidence>
<organism evidence="8 9">
    <name type="scientific">Digitaria exilis</name>
    <dbReference type="NCBI Taxonomy" id="1010633"/>
    <lineage>
        <taxon>Eukaryota</taxon>
        <taxon>Viridiplantae</taxon>
        <taxon>Streptophyta</taxon>
        <taxon>Embryophyta</taxon>
        <taxon>Tracheophyta</taxon>
        <taxon>Spermatophyta</taxon>
        <taxon>Magnoliopsida</taxon>
        <taxon>Liliopsida</taxon>
        <taxon>Poales</taxon>
        <taxon>Poaceae</taxon>
        <taxon>PACMAD clade</taxon>
        <taxon>Panicoideae</taxon>
        <taxon>Panicodae</taxon>
        <taxon>Paniceae</taxon>
        <taxon>Anthephorinae</taxon>
        <taxon>Digitaria</taxon>
    </lineage>
</organism>
<proteinExistence type="predicted"/>
<name>A0A835BEJ5_9POAL</name>
<dbReference type="GO" id="GO:0003700">
    <property type="term" value="F:DNA-binding transcription factor activity"/>
    <property type="evidence" value="ECO:0007669"/>
    <property type="project" value="InterPro"/>
</dbReference>